<feature type="compositionally biased region" description="Basic residues" evidence="1">
    <location>
        <begin position="27"/>
        <end position="46"/>
    </location>
</feature>
<name>A0A0E0BDN3_9ORYZ</name>
<dbReference type="AlphaFoldDB" id="A0A0E0BDN3"/>
<feature type="compositionally biased region" description="Basic residues" evidence="1">
    <location>
        <begin position="67"/>
        <end position="76"/>
    </location>
</feature>
<evidence type="ECO:0000313" key="3">
    <source>
        <dbReference type="Proteomes" id="UP000026961"/>
    </source>
</evidence>
<dbReference type="EnsemblPlants" id="OGLUM10G18380.3">
    <property type="protein sequence ID" value="OGLUM10G18380.3"/>
    <property type="gene ID" value="OGLUM10G18380"/>
</dbReference>
<feature type="compositionally biased region" description="Basic residues" evidence="1">
    <location>
        <begin position="98"/>
        <end position="119"/>
    </location>
</feature>
<dbReference type="Proteomes" id="UP000026961">
    <property type="component" value="Chromosome 10"/>
</dbReference>
<protein>
    <submittedName>
        <fullName evidence="2">Uncharacterized protein</fullName>
    </submittedName>
</protein>
<feature type="region of interest" description="Disordered" evidence="1">
    <location>
        <begin position="1"/>
        <end position="120"/>
    </location>
</feature>
<sequence>MVGGGDQARHAAGAHHRADAAVLPASLRHRLRGTVRPGRARRRRRDAQHPPPGPQRGVRRRQGELHPHRHGAHRPRAAPSSASRQHGRHDRLSPRARLGVRRVRRREGRRGGGRRRRRCGGGVRVRVLRRDRAVGVGVQLGDPAAAAARAGRQRRHRHEPRHVVTM</sequence>
<reference evidence="2" key="1">
    <citation type="submission" date="2015-04" db="UniProtKB">
        <authorList>
            <consortium name="EnsemblPlants"/>
        </authorList>
    </citation>
    <scope>IDENTIFICATION</scope>
</reference>
<feature type="compositionally biased region" description="Basic residues" evidence="1">
    <location>
        <begin position="151"/>
        <end position="160"/>
    </location>
</feature>
<dbReference type="HOGENOM" id="CLU_1606904_0_0_1"/>
<organism evidence="2">
    <name type="scientific">Oryza glumipatula</name>
    <dbReference type="NCBI Taxonomy" id="40148"/>
    <lineage>
        <taxon>Eukaryota</taxon>
        <taxon>Viridiplantae</taxon>
        <taxon>Streptophyta</taxon>
        <taxon>Embryophyta</taxon>
        <taxon>Tracheophyta</taxon>
        <taxon>Spermatophyta</taxon>
        <taxon>Magnoliopsida</taxon>
        <taxon>Liliopsida</taxon>
        <taxon>Poales</taxon>
        <taxon>Poaceae</taxon>
        <taxon>BOP clade</taxon>
        <taxon>Oryzoideae</taxon>
        <taxon>Oryzeae</taxon>
        <taxon>Oryzinae</taxon>
        <taxon>Oryza</taxon>
    </lineage>
</organism>
<evidence type="ECO:0000256" key="1">
    <source>
        <dbReference type="SAM" id="MobiDB-lite"/>
    </source>
</evidence>
<keyword evidence="3" id="KW-1185">Reference proteome</keyword>
<proteinExistence type="predicted"/>
<reference evidence="2" key="2">
    <citation type="submission" date="2018-05" db="EMBL/GenBank/DDBJ databases">
        <title>OgluRS3 (Oryza glumaepatula Reference Sequence Version 3).</title>
        <authorList>
            <person name="Zhang J."/>
            <person name="Kudrna D."/>
            <person name="Lee S."/>
            <person name="Talag J."/>
            <person name="Welchert J."/>
            <person name="Wing R.A."/>
        </authorList>
    </citation>
    <scope>NUCLEOTIDE SEQUENCE [LARGE SCALE GENOMIC DNA]</scope>
</reference>
<accession>A0A0E0BDN3</accession>
<dbReference type="Gramene" id="OGLUM10G18380.3">
    <property type="protein sequence ID" value="OGLUM10G18380.3"/>
    <property type="gene ID" value="OGLUM10G18380"/>
</dbReference>
<evidence type="ECO:0000313" key="2">
    <source>
        <dbReference type="EnsemblPlants" id="OGLUM10G18380.3"/>
    </source>
</evidence>
<feature type="region of interest" description="Disordered" evidence="1">
    <location>
        <begin position="144"/>
        <end position="166"/>
    </location>
</feature>